<proteinExistence type="predicted"/>
<dbReference type="AlphaFoldDB" id="A0A7W7LLU9"/>
<feature type="domain" description="HTH cro/C1-type" evidence="1">
    <location>
        <begin position="18"/>
        <end position="72"/>
    </location>
</feature>
<dbReference type="Pfam" id="PF13560">
    <property type="entry name" value="HTH_31"/>
    <property type="match status" value="1"/>
</dbReference>
<dbReference type="CDD" id="cd00093">
    <property type="entry name" value="HTH_XRE"/>
    <property type="match status" value="1"/>
</dbReference>
<dbReference type="SUPFAM" id="SSF47413">
    <property type="entry name" value="lambda repressor-like DNA-binding domains"/>
    <property type="match status" value="1"/>
</dbReference>
<dbReference type="GO" id="GO:0003677">
    <property type="term" value="F:DNA binding"/>
    <property type="evidence" value="ECO:0007669"/>
    <property type="project" value="InterPro"/>
</dbReference>
<dbReference type="InterPro" id="IPR043917">
    <property type="entry name" value="DUF5753"/>
</dbReference>
<dbReference type="SMART" id="SM00530">
    <property type="entry name" value="HTH_XRE"/>
    <property type="match status" value="1"/>
</dbReference>
<evidence type="ECO:0000313" key="2">
    <source>
        <dbReference type="EMBL" id="MBB4892063.1"/>
    </source>
</evidence>
<sequence>MGLRTNPSQRQRRLGEELRRMREASGLSATEAGAHVSLGRAHMSHIETGRTAIPEDKLRTLARIYGCTSEPLIEALVEMSQTTGRGWWSEYKASHDAHALDLAELESSTTIYRSFQWLYVPGLLQTPDYVRAVITGGEPDASAALLDKYIEFRLRRQHVLTERGLPFHAVIHEAALHMQFVSADVMRRQIQHLVQMARLSHIQIQILPFKANVHPPRFSMPFVIFEGPVPDLNTVYVEQPITCPFISDHDRFGQFSEAFDRLSTVALEPIDAQLEPELHAKRDSLGLIRHLMYTL</sequence>
<accession>A0A7W7LLU9</accession>
<dbReference type="EMBL" id="JACHJH010000001">
    <property type="protein sequence ID" value="MBB4892063.1"/>
    <property type="molecule type" value="Genomic_DNA"/>
</dbReference>
<organism evidence="2 3">
    <name type="scientific">Streptomyces olivoverticillatus</name>
    <dbReference type="NCBI Taxonomy" id="66427"/>
    <lineage>
        <taxon>Bacteria</taxon>
        <taxon>Bacillati</taxon>
        <taxon>Actinomycetota</taxon>
        <taxon>Actinomycetes</taxon>
        <taxon>Kitasatosporales</taxon>
        <taxon>Streptomycetaceae</taxon>
        <taxon>Streptomyces</taxon>
    </lineage>
</organism>
<dbReference type="InterPro" id="IPR010982">
    <property type="entry name" value="Lambda_DNA-bd_dom_sf"/>
</dbReference>
<gene>
    <name evidence="2" type="ORF">FHS39_001063</name>
</gene>
<evidence type="ECO:0000313" key="3">
    <source>
        <dbReference type="Proteomes" id="UP000556084"/>
    </source>
</evidence>
<dbReference type="RefSeq" id="WP_184346540.1">
    <property type="nucleotide sequence ID" value="NZ_JACHJH010000001.1"/>
</dbReference>
<comment type="caution">
    <text evidence="2">The sequence shown here is derived from an EMBL/GenBank/DDBJ whole genome shotgun (WGS) entry which is preliminary data.</text>
</comment>
<keyword evidence="3" id="KW-1185">Reference proteome</keyword>
<protein>
    <submittedName>
        <fullName evidence="2">Transcriptional regulator with XRE-family HTH domain</fullName>
    </submittedName>
</protein>
<dbReference type="InterPro" id="IPR001387">
    <property type="entry name" value="Cro/C1-type_HTH"/>
</dbReference>
<evidence type="ECO:0000259" key="1">
    <source>
        <dbReference type="PROSITE" id="PS50943"/>
    </source>
</evidence>
<dbReference type="Gene3D" id="1.10.260.40">
    <property type="entry name" value="lambda repressor-like DNA-binding domains"/>
    <property type="match status" value="1"/>
</dbReference>
<dbReference type="Proteomes" id="UP000556084">
    <property type="component" value="Unassembled WGS sequence"/>
</dbReference>
<dbReference type="Pfam" id="PF19054">
    <property type="entry name" value="DUF5753"/>
    <property type="match status" value="1"/>
</dbReference>
<name>A0A7W7LLU9_9ACTN</name>
<dbReference type="PROSITE" id="PS50943">
    <property type="entry name" value="HTH_CROC1"/>
    <property type="match status" value="1"/>
</dbReference>
<reference evidence="2 3" key="1">
    <citation type="submission" date="2020-08" db="EMBL/GenBank/DDBJ databases">
        <title>Genomic Encyclopedia of Type Strains, Phase III (KMG-III): the genomes of soil and plant-associated and newly described type strains.</title>
        <authorList>
            <person name="Whitman W."/>
        </authorList>
    </citation>
    <scope>NUCLEOTIDE SEQUENCE [LARGE SCALE GENOMIC DNA]</scope>
    <source>
        <strain evidence="2 3">CECT 3266</strain>
    </source>
</reference>